<dbReference type="Gramene" id="CDF32222">
    <property type="protein sequence ID" value="CDF32222"/>
    <property type="gene ID" value="CHC_T00007601001"/>
</dbReference>
<protein>
    <submittedName>
        <fullName evidence="1">Uncharacterized protein</fullName>
    </submittedName>
</protein>
<dbReference type="Gramene" id="CDF32223">
    <property type="protein sequence ID" value="CDF32223"/>
    <property type="gene ID" value="CHC_T00007602001"/>
</dbReference>
<name>R7Q0P4_CHOCR</name>
<dbReference type="RefSeq" id="XP_005711887.1">
    <property type="nucleotide sequence ID" value="XM_005711830.1"/>
</dbReference>
<dbReference type="GeneID" id="17319596"/>
<keyword evidence="4" id="KW-1185">Reference proteome</keyword>
<dbReference type="EMBL" id="HG001460">
    <property type="protein sequence ID" value="CDF32222.1"/>
    <property type="molecule type" value="Genomic_DNA"/>
</dbReference>
<dbReference type="AlphaFoldDB" id="R7Q0P4"/>
<dbReference type="GeneID" id="17319597"/>
<dbReference type="RefSeq" id="XP_005714082.1">
    <property type="nucleotide sequence ID" value="XM_005714025.1"/>
</dbReference>
<reference evidence="1" key="3">
    <citation type="submission" date="2013-05" db="EMBL/GenBank/DDBJ databases">
        <authorList>
            <person name="Genoscope - CEA"/>
        </authorList>
    </citation>
    <scope>NUCLEOTIDE SEQUENCE</scope>
    <source>
        <strain evidence="1">Stackhouse</strain>
    </source>
</reference>
<organism evidence="1 4">
    <name type="scientific">Chondrus crispus</name>
    <name type="common">Carrageen Irish moss</name>
    <name type="synonym">Polymorpha crispa</name>
    <dbReference type="NCBI Taxonomy" id="2769"/>
    <lineage>
        <taxon>Eukaryota</taxon>
        <taxon>Rhodophyta</taxon>
        <taxon>Florideophyceae</taxon>
        <taxon>Rhodymeniophycidae</taxon>
        <taxon>Gigartinales</taxon>
        <taxon>Gigartinaceae</taxon>
        <taxon>Chondrus</taxon>
    </lineage>
</organism>
<dbReference type="KEGG" id="ccp:CHC_T00007602001"/>
<dbReference type="Proteomes" id="UP000012073">
    <property type="component" value="Unassembled WGS sequence"/>
</dbReference>
<sequence>MTKLKETNRTTFHSGTPMASSKIIARVVCLQE</sequence>
<dbReference type="KEGG" id="ccp:CHC_T00002967001"/>
<reference evidence="4" key="1">
    <citation type="journal article" date="2013" name="Proc. Natl. Acad. Sci. U.S.A.">
        <title>Genome structure and metabolic features in the red seaweed Chondrus crispus shed light on evolution of the Archaeplastida.</title>
        <authorList>
            <person name="Collen J."/>
            <person name="Porcel B."/>
            <person name="Carre W."/>
            <person name="Ball S.G."/>
            <person name="Chaparro C."/>
            <person name="Tonon T."/>
            <person name="Barbeyron T."/>
            <person name="Michel G."/>
            <person name="Noel B."/>
            <person name="Valentin K."/>
            <person name="Elias M."/>
            <person name="Artiguenave F."/>
            <person name="Arun A."/>
            <person name="Aury J.M."/>
            <person name="Barbosa-Neto J.F."/>
            <person name="Bothwell J.H."/>
            <person name="Bouget F.Y."/>
            <person name="Brillet L."/>
            <person name="Cabello-Hurtado F."/>
            <person name="Capella-Gutierrez S."/>
            <person name="Charrier B."/>
            <person name="Cladiere L."/>
            <person name="Cock J.M."/>
            <person name="Coelho S.M."/>
            <person name="Colleoni C."/>
            <person name="Czjzek M."/>
            <person name="Da Silva C."/>
            <person name="Delage L."/>
            <person name="Denoeud F."/>
            <person name="Deschamps P."/>
            <person name="Dittami S.M."/>
            <person name="Gabaldon T."/>
            <person name="Gachon C.M."/>
            <person name="Groisillier A."/>
            <person name="Herve C."/>
            <person name="Jabbari K."/>
            <person name="Katinka M."/>
            <person name="Kloareg B."/>
            <person name="Kowalczyk N."/>
            <person name="Labadie K."/>
            <person name="Leblanc C."/>
            <person name="Lopez P.J."/>
            <person name="McLachlan D.H."/>
            <person name="Meslet-Cladiere L."/>
            <person name="Moustafa A."/>
            <person name="Nehr Z."/>
            <person name="Nyvall Collen P."/>
            <person name="Panaud O."/>
            <person name="Partensky F."/>
            <person name="Poulain J."/>
            <person name="Rensing S.A."/>
            <person name="Rousvoal S."/>
            <person name="Samson G."/>
            <person name="Symeonidi A."/>
            <person name="Weissenbach J."/>
            <person name="Zambounis A."/>
            <person name="Wincker P."/>
            <person name="Boyen C."/>
        </authorList>
    </citation>
    <scope>NUCLEOTIDE SEQUENCE [LARGE SCALE GENOMIC DNA]</scope>
    <source>
        <strain evidence="4">cv. Stackhouse</strain>
    </source>
</reference>
<dbReference type="RefSeq" id="XP_005711888.1">
    <property type="nucleotide sequence ID" value="XM_005711831.1"/>
</dbReference>
<proteinExistence type="predicted"/>
<dbReference type="Gramene" id="CDF34263">
    <property type="protein sequence ID" value="CDF34263"/>
    <property type="gene ID" value="CHC_T00002967001"/>
</dbReference>
<evidence type="ECO:0000313" key="4">
    <source>
        <dbReference type="Proteomes" id="UP000012073"/>
    </source>
</evidence>
<evidence type="ECO:0000313" key="1">
    <source>
        <dbReference type="EMBL" id="CDF32222.1"/>
    </source>
</evidence>
<evidence type="ECO:0000313" key="3">
    <source>
        <dbReference type="EMBL" id="CDF34263.1"/>
    </source>
</evidence>
<gene>
    <name evidence="3" type="ORF">CHC_T00002967001</name>
    <name evidence="1" type="ORF">CHC_T00007601001</name>
    <name evidence="2" type="ORF">CHC_T00007602001</name>
</gene>
<dbReference type="EMBL" id="HG001682">
    <property type="protein sequence ID" value="CDF34263.1"/>
    <property type="molecule type" value="Genomic_DNA"/>
</dbReference>
<dbReference type="EMBL" id="HG001460">
    <property type="protein sequence ID" value="CDF32223.1"/>
    <property type="molecule type" value="Genomic_DNA"/>
</dbReference>
<dbReference type="KEGG" id="ccp:CHC_T00007601001"/>
<reference evidence="1" key="2">
    <citation type="journal article" date="2013" name="Proc. Natl. Acad. Sci. U.S.A.">
        <title>Genome structure and metabolic features in the red seaweed Chondrus crispus shed light on evolution of the Archaeplastida.</title>
        <authorList>
            <person name="Collen J."/>
            <person name="Porcel B."/>
            <person name="Carre W."/>
            <person name="Ball S.G."/>
            <person name="Chaparro C."/>
            <person name="Tonon T."/>
            <person name="Barbeyron T."/>
            <person name="Michel G."/>
            <person name="Noel B."/>
            <person name="Valentin K."/>
            <person name="Elias M."/>
            <person name="Artiguenave F."/>
            <person name="Arun A."/>
            <person name="Aury J.M."/>
            <person name="Barbosa-Neto J.F."/>
            <person name="Bothwell J.H."/>
            <person name="Bouget F.Y."/>
            <person name="Brillet L."/>
            <person name="Cabello-Hurtado F."/>
            <person name="Capella-Gutierrez S."/>
            <person name="Charrier B."/>
            <person name="Cladiere L."/>
            <person name="Cock J.M."/>
            <person name="Coelho S.M."/>
            <person name="Colleoni C."/>
            <person name="Czjzek M."/>
            <person name="Da Silva C."/>
            <person name="Delage L."/>
            <person name="Denoeud F."/>
            <person name="Deschamps P."/>
            <person name="Dittami S.M."/>
            <person name="Gabalden T."/>
            <person name="Gachon C.M."/>
            <person name="Groisillier A."/>
            <person name="Herve C."/>
            <person name="Jabbari K."/>
            <person name="Katinka M."/>
            <person name="Kloareg B."/>
            <person name="Kowalczyk N."/>
            <person name="Labadie K."/>
            <person name="Leblanc C."/>
            <person name="Lopez P.J."/>
            <person name="McLachlan D.H."/>
            <person name="Meslet-Cladiere L."/>
            <person name="Moustafa A."/>
            <person name="Nehr Z."/>
            <person name="Nyvall Collen P."/>
            <person name="Panaud O."/>
            <person name="Partensky F."/>
            <person name="Poulain J."/>
            <person name="Rensing S.A."/>
            <person name="Rousvoal S."/>
            <person name="Samson G."/>
            <person name="Symeonidi A."/>
            <person name="Weissenbach J."/>
            <person name="Zambounis A."/>
            <person name="Wincker P."/>
            <person name="Boyen C."/>
        </authorList>
    </citation>
    <scope>NUCLEOTIDE SEQUENCE [LARGE SCALE GENOMIC DNA]</scope>
    <source>
        <strain evidence="1">Stackhouse</strain>
    </source>
</reference>
<evidence type="ECO:0000313" key="2">
    <source>
        <dbReference type="EMBL" id="CDF32223.1"/>
    </source>
</evidence>
<accession>R7Q0P4</accession>
<dbReference type="GeneID" id="17321808"/>